<sequence>MEFQSYTNRRGEWTFSKEFNRRVVVGVRSKRPQQWVATGLHTLAVEEMMAAVVVGYHKVGVKAGVVKVLVGVGTRKCKGEKVAVMKVMGVEGNCKCMVVMGVEMVMGVVVGIHNGLVEKVEGEMVGVESSM</sequence>
<reference evidence="1" key="2">
    <citation type="submission" date="2023-06" db="EMBL/GenBank/DDBJ databases">
        <authorList>
            <person name="Ma L."/>
            <person name="Liu K.-W."/>
            <person name="Li Z."/>
            <person name="Hsiao Y.-Y."/>
            <person name="Qi Y."/>
            <person name="Fu T."/>
            <person name="Tang G."/>
            <person name="Zhang D."/>
            <person name="Sun W.-H."/>
            <person name="Liu D.-K."/>
            <person name="Li Y."/>
            <person name="Chen G.-Z."/>
            <person name="Liu X.-D."/>
            <person name="Liao X.-Y."/>
            <person name="Jiang Y.-T."/>
            <person name="Yu X."/>
            <person name="Hao Y."/>
            <person name="Huang J."/>
            <person name="Zhao X.-W."/>
            <person name="Ke S."/>
            <person name="Chen Y.-Y."/>
            <person name="Wu W.-L."/>
            <person name="Hsu J.-L."/>
            <person name="Lin Y.-F."/>
            <person name="Huang M.-D."/>
            <person name="Li C.-Y."/>
            <person name="Huang L."/>
            <person name="Wang Z.-W."/>
            <person name="Zhao X."/>
            <person name="Zhong W.-Y."/>
            <person name="Peng D.-H."/>
            <person name="Ahmad S."/>
            <person name="Lan S."/>
            <person name="Zhang J.-S."/>
            <person name="Tsai W.-C."/>
            <person name="Van De Peer Y."/>
            <person name="Liu Z.-J."/>
        </authorList>
    </citation>
    <scope>NUCLEOTIDE SEQUENCE</scope>
    <source>
        <strain evidence="1">CP</strain>
        <tissue evidence="1">Leaves</tissue>
    </source>
</reference>
<protein>
    <submittedName>
        <fullName evidence="1">Uncharacterized protein</fullName>
    </submittedName>
</protein>
<dbReference type="AlphaFoldDB" id="A0AAV9DXP5"/>
<keyword evidence="2" id="KW-1185">Reference proteome</keyword>
<organism evidence="1 2">
    <name type="scientific">Acorus calamus</name>
    <name type="common">Sweet flag</name>
    <dbReference type="NCBI Taxonomy" id="4465"/>
    <lineage>
        <taxon>Eukaryota</taxon>
        <taxon>Viridiplantae</taxon>
        <taxon>Streptophyta</taxon>
        <taxon>Embryophyta</taxon>
        <taxon>Tracheophyta</taxon>
        <taxon>Spermatophyta</taxon>
        <taxon>Magnoliopsida</taxon>
        <taxon>Liliopsida</taxon>
        <taxon>Acoraceae</taxon>
        <taxon>Acorus</taxon>
    </lineage>
</organism>
<dbReference type="Proteomes" id="UP001180020">
    <property type="component" value="Unassembled WGS sequence"/>
</dbReference>
<evidence type="ECO:0000313" key="2">
    <source>
        <dbReference type="Proteomes" id="UP001180020"/>
    </source>
</evidence>
<gene>
    <name evidence="1" type="ORF">QJS10_CPA10g00515</name>
</gene>
<evidence type="ECO:0000313" key="1">
    <source>
        <dbReference type="EMBL" id="KAK1305771.1"/>
    </source>
</evidence>
<name>A0AAV9DXP5_ACOCL</name>
<comment type="caution">
    <text evidence="1">The sequence shown here is derived from an EMBL/GenBank/DDBJ whole genome shotgun (WGS) entry which is preliminary data.</text>
</comment>
<dbReference type="EMBL" id="JAUJYO010000010">
    <property type="protein sequence ID" value="KAK1305771.1"/>
    <property type="molecule type" value="Genomic_DNA"/>
</dbReference>
<reference evidence="1" key="1">
    <citation type="journal article" date="2023" name="Nat. Commun.">
        <title>Diploid and tetraploid genomes of Acorus and the evolution of monocots.</title>
        <authorList>
            <person name="Ma L."/>
            <person name="Liu K.W."/>
            <person name="Li Z."/>
            <person name="Hsiao Y.Y."/>
            <person name="Qi Y."/>
            <person name="Fu T."/>
            <person name="Tang G.D."/>
            <person name="Zhang D."/>
            <person name="Sun W.H."/>
            <person name="Liu D.K."/>
            <person name="Li Y."/>
            <person name="Chen G.Z."/>
            <person name="Liu X.D."/>
            <person name="Liao X.Y."/>
            <person name="Jiang Y.T."/>
            <person name="Yu X."/>
            <person name="Hao Y."/>
            <person name="Huang J."/>
            <person name="Zhao X.W."/>
            <person name="Ke S."/>
            <person name="Chen Y.Y."/>
            <person name="Wu W.L."/>
            <person name="Hsu J.L."/>
            <person name="Lin Y.F."/>
            <person name="Huang M.D."/>
            <person name="Li C.Y."/>
            <person name="Huang L."/>
            <person name="Wang Z.W."/>
            <person name="Zhao X."/>
            <person name="Zhong W.Y."/>
            <person name="Peng D.H."/>
            <person name="Ahmad S."/>
            <person name="Lan S."/>
            <person name="Zhang J.S."/>
            <person name="Tsai W.C."/>
            <person name="Van de Peer Y."/>
            <person name="Liu Z.J."/>
        </authorList>
    </citation>
    <scope>NUCLEOTIDE SEQUENCE</scope>
    <source>
        <strain evidence="1">CP</strain>
    </source>
</reference>
<proteinExistence type="predicted"/>
<accession>A0AAV9DXP5</accession>